<feature type="domain" description="SD-repeat containing protein B" evidence="5">
    <location>
        <begin position="223"/>
        <end position="285"/>
    </location>
</feature>
<evidence type="ECO:0000256" key="2">
    <source>
        <dbReference type="ARBA" id="ARBA00022525"/>
    </source>
</evidence>
<dbReference type="Pfam" id="PF17210">
    <property type="entry name" value="SdrD_B"/>
    <property type="match status" value="2"/>
</dbReference>
<evidence type="ECO:0000256" key="1">
    <source>
        <dbReference type="ARBA" id="ARBA00004613"/>
    </source>
</evidence>
<dbReference type="RefSeq" id="WP_216837174.1">
    <property type="nucleotide sequence ID" value="NZ_JAFNJS010000004.1"/>
</dbReference>
<evidence type="ECO:0000256" key="3">
    <source>
        <dbReference type="ARBA" id="ARBA00022729"/>
    </source>
</evidence>
<feature type="compositionally biased region" description="Low complexity" evidence="4">
    <location>
        <begin position="101"/>
        <end position="110"/>
    </location>
</feature>
<evidence type="ECO:0000256" key="4">
    <source>
        <dbReference type="SAM" id="MobiDB-lite"/>
    </source>
</evidence>
<feature type="domain" description="SD-repeat containing protein B" evidence="5">
    <location>
        <begin position="110"/>
        <end position="207"/>
    </location>
</feature>
<feature type="region of interest" description="Disordered" evidence="4">
    <location>
        <begin position="32"/>
        <end position="129"/>
    </location>
</feature>
<keyword evidence="3" id="KW-0732">Signal</keyword>
<proteinExistence type="predicted"/>
<gene>
    <name evidence="6" type="ORF">ACFOD3_14355</name>
</gene>
<sequence length="344" mass="34673">MSVTPRLAPFDLLSLDAPEDRAAADWRLAWLLERPGPPGHGAPATPADPGPGVPPPPAWEQLATEMPGEADWTEAGLARPEDPAAPPAPRQPDAALPPEPVAEAPAPGRATLGGRVFEDANGNGRQDPGEAGVAGRLVALLDATGLATGRSAVTDAEGLFRFEDLAAGTYRLGFAPQGAQPFSTPSPGSQVDPRSGLTEAVTLAEGGAARLDAGVFTPAALAGRAWQDLDGDGSRAVGEAAIAGAGVRLLDAAGRVLAATSTDAEGAWRFSGLAPATYRVEIAWDAHLGRSGMLLLASGELAQDIDLGLVPPPAPSVGLDQGVAADPASGLAALHAMLGSDLVL</sequence>
<dbReference type="EMBL" id="JBHRSB010000004">
    <property type="protein sequence ID" value="MFC3001083.1"/>
    <property type="molecule type" value="Genomic_DNA"/>
</dbReference>
<accession>A0ABV7BX73</accession>
<dbReference type="InterPro" id="IPR033764">
    <property type="entry name" value="Sdr_B"/>
</dbReference>
<evidence type="ECO:0000259" key="5">
    <source>
        <dbReference type="Pfam" id="PF17210"/>
    </source>
</evidence>
<name>A0ABV7BX73_9PROT</name>
<comment type="subcellular location">
    <subcellularLocation>
        <location evidence="1">Secreted</location>
    </subcellularLocation>
</comment>
<feature type="compositionally biased region" description="Polar residues" evidence="4">
    <location>
        <begin position="180"/>
        <end position="189"/>
    </location>
</feature>
<comment type="caution">
    <text evidence="6">The sequence shown here is derived from an EMBL/GenBank/DDBJ whole genome shotgun (WGS) entry which is preliminary data.</text>
</comment>
<reference evidence="7" key="1">
    <citation type="journal article" date="2019" name="Int. J. Syst. Evol. Microbiol.">
        <title>The Global Catalogue of Microorganisms (GCM) 10K type strain sequencing project: providing services to taxonomists for standard genome sequencing and annotation.</title>
        <authorList>
            <consortium name="The Broad Institute Genomics Platform"/>
            <consortium name="The Broad Institute Genome Sequencing Center for Infectious Disease"/>
            <person name="Wu L."/>
            <person name="Ma J."/>
        </authorList>
    </citation>
    <scope>NUCLEOTIDE SEQUENCE [LARGE SCALE GENOMIC DNA]</scope>
    <source>
        <strain evidence="7">CGMCC 1.16855</strain>
    </source>
</reference>
<feature type="region of interest" description="Disordered" evidence="4">
    <location>
        <begin position="177"/>
        <end position="196"/>
    </location>
</feature>
<organism evidence="6 7">
    <name type="scientific">Falsiroseomonas tokyonensis</name>
    <dbReference type="NCBI Taxonomy" id="430521"/>
    <lineage>
        <taxon>Bacteria</taxon>
        <taxon>Pseudomonadati</taxon>
        <taxon>Pseudomonadota</taxon>
        <taxon>Alphaproteobacteria</taxon>
        <taxon>Acetobacterales</taxon>
        <taxon>Roseomonadaceae</taxon>
        <taxon>Falsiroseomonas</taxon>
    </lineage>
</organism>
<feature type="compositionally biased region" description="Pro residues" evidence="4">
    <location>
        <begin position="83"/>
        <end position="100"/>
    </location>
</feature>
<keyword evidence="7" id="KW-1185">Reference proteome</keyword>
<evidence type="ECO:0000313" key="7">
    <source>
        <dbReference type="Proteomes" id="UP001595420"/>
    </source>
</evidence>
<keyword evidence="2" id="KW-0964">Secreted</keyword>
<dbReference type="PANTHER" id="PTHR23303">
    <property type="entry name" value="CARBOXYPEPTIDASE REGULATORY REGION-CONTAINING"/>
    <property type="match status" value="1"/>
</dbReference>
<dbReference type="PANTHER" id="PTHR23303:SF15">
    <property type="entry name" value="COLOSSIN-A"/>
    <property type="match status" value="1"/>
</dbReference>
<feature type="compositionally biased region" description="Pro residues" evidence="4">
    <location>
        <begin position="35"/>
        <end position="58"/>
    </location>
</feature>
<dbReference type="Proteomes" id="UP001595420">
    <property type="component" value="Unassembled WGS sequence"/>
</dbReference>
<dbReference type="InterPro" id="IPR051417">
    <property type="entry name" value="SDr/BOS_complex"/>
</dbReference>
<protein>
    <submittedName>
        <fullName evidence="6">SdrD B-like domain-containing protein</fullName>
    </submittedName>
</protein>
<evidence type="ECO:0000313" key="6">
    <source>
        <dbReference type="EMBL" id="MFC3001083.1"/>
    </source>
</evidence>